<evidence type="ECO:0000256" key="2">
    <source>
        <dbReference type="SAM" id="Coils"/>
    </source>
</evidence>
<dbReference type="PANTHER" id="PTHR15036">
    <property type="entry name" value="PIKACHURIN-LIKE PROTEIN"/>
    <property type="match status" value="1"/>
</dbReference>
<dbReference type="CDD" id="cd00110">
    <property type="entry name" value="LamG"/>
    <property type="match status" value="2"/>
</dbReference>
<dbReference type="SMART" id="SM00282">
    <property type="entry name" value="LamG"/>
    <property type="match status" value="2"/>
</dbReference>
<evidence type="ECO:0000256" key="1">
    <source>
        <dbReference type="PROSITE-ProRule" id="PRU00122"/>
    </source>
</evidence>
<feature type="domain" description="Laminin G" evidence="3">
    <location>
        <begin position="85"/>
        <end position="280"/>
    </location>
</feature>
<feature type="coiled-coil region" evidence="2">
    <location>
        <begin position="51"/>
        <end position="78"/>
    </location>
</feature>
<dbReference type="EMBL" id="GECZ01018904">
    <property type="protein sequence ID" value="JAS50865.1"/>
    <property type="molecule type" value="Transcribed_RNA"/>
</dbReference>
<organism evidence="4">
    <name type="scientific">Cuerna arida</name>
    <dbReference type="NCBI Taxonomy" id="1464854"/>
    <lineage>
        <taxon>Eukaryota</taxon>
        <taxon>Metazoa</taxon>
        <taxon>Ecdysozoa</taxon>
        <taxon>Arthropoda</taxon>
        <taxon>Hexapoda</taxon>
        <taxon>Insecta</taxon>
        <taxon>Pterygota</taxon>
        <taxon>Neoptera</taxon>
        <taxon>Paraneoptera</taxon>
        <taxon>Hemiptera</taxon>
        <taxon>Auchenorrhyncha</taxon>
        <taxon>Membracoidea</taxon>
        <taxon>Cicadellidae</taxon>
        <taxon>Cicadellinae</taxon>
        <taxon>Proconiini</taxon>
        <taxon>Cuerna</taxon>
    </lineage>
</organism>
<feature type="non-terminal residue" evidence="4">
    <location>
        <position position="1"/>
    </location>
</feature>
<dbReference type="InterPro" id="IPR013320">
    <property type="entry name" value="ConA-like_dom_sf"/>
</dbReference>
<dbReference type="Gene3D" id="2.60.120.200">
    <property type="match status" value="2"/>
</dbReference>
<proteinExistence type="predicted"/>
<dbReference type="InterPro" id="IPR001791">
    <property type="entry name" value="Laminin_G"/>
</dbReference>
<dbReference type="SUPFAM" id="SSF49899">
    <property type="entry name" value="Concanavalin A-like lectins/glucanases"/>
    <property type="match status" value="2"/>
</dbReference>
<feature type="non-terminal residue" evidence="4">
    <location>
        <position position="390"/>
    </location>
</feature>
<dbReference type="Gene3D" id="1.20.5.300">
    <property type="match status" value="1"/>
</dbReference>
<comment type="caution">
    <text evidence="1">Lacks conserved residue(s) required for the propagation of feature annotation.</text>
</comment>
<protein>
    <recommendedName>
        <fullName evidence="3">Laminin G domain-containing protein</fullName>
    </recommendedName>
</protein>
<sequence length="390" mass="43925">EIPSKLVLAREIPKNFDETNNDISQIRNQVNQYGINVPELKKIVTELEPEQTATTAKLREMNDQIAELNKKIDMARNLVDRVNVGVQFRPSTTLQLRNPKNLADQAVSSRVSTYFKTAAPNNFLFYVGNEMGTNLKKTKSDDYMALEVENGYPVLRLDLGNGPENVFSNKYVADDNWYEAVIERTGPNVKLTIREEQPDGEQINHTTEKTLIGPNSILNLDRNLSKVFVGGYPATFAMQDNVKYSSMDGSVEGFMIGDQPVSLWNFVQGEDNNRGAMQRNRLLSLKRTTGYRFNADSFVILDNRPYSLKSRTNIKLDFKTVSPNGLMFLVGQVDDAAKTSGFMSIELRDGSVVFQFKLDDVVTLVADNRAYNDGQWHTVKAVRDGRDGVL</sequence>
<accession>A0A1B6FL06</accession>
<reference evidence="4" key="1">
    <citation type="submission" date="2015-11" db="EMBL/GenBank/DDBJ databases">
        <title>De novo transcriptome assembly of four potential Pierce s Disease insect vectors from Arizona vineyards.</title>
        <authorList>
            <person name="Tassone E.E."/>
        </authorList>
    </citation>
    <scope>NUCLEOTIDE SEQUENCE</scope>
</reference>
<gene>
    <name evidence="4" type="ORF">g.46278</name>
</gene>
<name>A0A1B6FL06_9HEMI</name>
<dbReference type="PROSITE" id="PS50025">
    <property type="entry name" value="LAM_G_DOMAIN"/>
    <property type="match status" value="2"/>
</dbReference>
<dbReference type="AlphaFoldDB" id="A0A1B6FL06"/>
<feature type="domain" description="Laminin G" evidence="3">
    <location>
        <begin position="288"/>
        <end position="390"/>
    </location>
</feature>
<dbReference type="Pfam" id="PF02210">
    <property type="entry name" value="Laminin_G_2"/>
    <property type="match status" value="2"/>
</dbReference>
<dbReference type="PANTHER" id="PTHR15036:SF85">
    <property type="entry name" value="SP2353, ISOFORM A"/>
    <property type="match status" value="1"/>
</dbReference>
<dbReference type="GO" id="GO:0016020">
    <property type="term" value="C:membrane"/>
    <property type="evidence" value="ECO:0007669"/>
    <property type="project" value="UniProtKB-SubCell"/>
</dbReference>
<keyword evidence="2" id="KW-0175">Coiled coil</keyword>
<dbReference type="InterPro" id="IPR050372">
    <property type="entry name" value="Neurexin-related_CASP"/>
</dbReference>
<evidence type="ECO:0000313" key="4">
    <source>
        <dbReference type="EMBL" id="JAS50865.1"/>
    </source>
</evidence>
<dbReference type="FunFam" id="2.60.120.200:FF:000160">
    <property type="entry name" value="Laminin subunit alpha-3"/>
    <property type="match status" value="1"/>
</dbReference>
<evidence type="ECO:0000259" key="3">
    <source>
        <dbReference type="PROSITE" id="PS50025"/>
    </source>
</evidence>